<evidence type="ECO:0000313" key="4">
    <source>
        <dbReference type="EMBL" id="KAG0658849.1"/>
    </source>
</evidence>
<evidence type="ECO:0000313" key="5">
    <source>
        <dbReference type="Proteomes" id="UP000777482"/>
    </source>
</evidence>
<proteinExistence type="predicted"/>
<evidence type="ECO:0000256" key="1">
    <source>
        <dbReference type="ARBA" id="ARBA00004123"/>
    </source>
</evidence>
<accession>A0A9P6W0I3</accession>
<feature type="region of interest" description="Disordered" evidence="3">
    <location>
        <begin position="177"/>
        <end position="221"/>
    </location>
</feature>
<dbReference type="OrthoDB" id="3364175at2759"/>
<dbReference type="Proteomes" id="UP000777482">
    <property type="component" value="Unassembled WGS sequence"/>
</dbReference>
<dbReference type="InterPro" id="IPR050613">
    <property type="entry name" value="Sec_Metabolite_Reg"/>
</dbReference>
<feature type="region of interest" description="Disordered" evidence="3">
    <location>
        <begin position="1"/>
        <end position="101"/>
    </location>
</feature>
<name>A0A9P6W0I3_RHOMI</name>
<comment type="caution">
    <text evidence="4">The sequence shown here is derived from an EMBL/GenBank/DDBJ whole genome shotgun (WGS) entry which is preliminary data.</text>
</comment>
<dbReference type="PANTHER" id="PTHR31001">
    <property type="entry name" value="UNCHARACTERIZED TRANSCRIPTIONAL REGULATORY PROTEIN"/>
    <property type="match status" value="1"/>
</dbReference>
<reference evidence="4 5" key="1">
    <citation type="submission" date="2020-11" db="EMBL/GenBank/DDBJ databases">
        <title>Kefir isolates.</title>
        <authorList>
            <person name="Marcisauskas S."/>
            <person name="Kim Y."/>
            <person name="Blasche S."/>
        </authorList>
    </citation>
    <scope>NUCLEOTIDE SEQUENCE [LARGE SCALE GENOMIC DNA]</scope>
    <source>
        <strain evidence="4 5">KR</strain>
    </source>
</reference>
<protein>
    <recommendedName>
        <fullName evidence="6">Transcription factor domain-containing protein</fullName>
    </recommendedName>
</protein>
<gene>
    <name evidence="4" type="ORF">C6P46_005595</name>
</gene>
<feature type="compositionally biased region" description="Low complexity" evidence="3">
    <location>
        <begin position="251"/>
        <end position="262"/>
    </location>
</feature>
<evidence type="ECO:0000256" key="2">
    <source>
        <dbReference type="ARBA" id="ARBA00023242"/>
    </source>
</evidence>
<feature type="compositionally biased region" description="Basic and acidic residues" evidence="3">
    <location>
        <begin position="212"/>
        <end position="221"/>
    </location>
</feature>
<organism evidence="4 5">
    <name type="scientific">Rhodotorula mucilaginosa</name>
    <name type="common">Yeast</name>
    <name type="synonym">Rhodotorula rubra</name>
    <dbReference type="NCBI Taxonomy" id="5537"/>
    <lineage>
        <taxon>Eukaryota</taxon>
        <taxon>Fungi</taxon>
        <taxon>Dikarya</taxon>
        <taxon>Basidiomycota</taxon>
        <taxon>Pucciniomycotina</taxon>
        <taxon>Microbotryomycetes</taxon>
        <taxon>Sporidiobolales</taxon>
        <taxon>Sporidiobolaceae</taxon>
        <taxon>Rhodotorula</taxon>
    </lineage>
</organism>
<dbReference type="AlphaFoldDB" id="A0A9P6W0I3"/>
<feature type="compositionally biased region" description="Low complexity" evidence="3">
    <location>
        <begin position="9"/>
        <end position="23"/>
    </location>
</feature>
<keyword evidence="5" id="KW-1185">Reference proteome</keyword>
<dbReference type="EMBL" id="PUHQ01000061">
    <property type="protein sequence ID" value="KAG0658849.1"/>
    <property type="molecule type" value="Genomic_DNA"/>
</dbReference>
<dbReference type="CDD" id="cd12148">
    <property type="entry name" value="fungal_TF_MHR"/>
    <property type="match status" value="1"/>
</dbReference>
<evidence type="ECO:0000256" key="3">
    <source>
        <dbReference type="SAM" id="MobiDB-lite"/>
    </source>
</evidence>
<sequence>MQQQPSHPLASLSSAARYAANSSPVRTSELAQQHQQQGGSNSAGAVQSPEEYHPSSMRPSSPPRNAAAEDGGSIMTTQSTTKRRRTTLQDGNRTSEEPHLVKKTKLLSCTECKRGEPEACKWPDEFDKPQVDVQPFALTGDLVVLAQRIQSLEEWAQTLPAELREAAPVPTRFEPSLYGTTSKQKAHELGTSVRAKPRSRSGVTSKAEADEDHMYDAPSRDLSETEDAAIQLESMAFATRLPDSKYRPHDSLPLLDSAASPSTAGLAKSKGTNNADPQPVARELTAWGTSVVGHPLVYDGPWSGPALGLEMCFSLEELQMHYRRALDSIWPHMPDRALSQKLVAKYFDEIAWLHAVFHRETFEAEHDRAWEMIDSGRREEIDPLWLSCYFLVLALSLDGLRSTEMNAQLTPEELSRCDTMIWYGIAILIGQWLQTSSASGRVTAFLTILAGALRTAQIMGLHQLTSDPAHMPPPDPAWPPAACSMRRETALRLFHTLLFYDCLSASTRFRSYLLDPRQCTTPEPSNIDWSQMSITDWRIQPKPRSEYTDMSFEYAKHRSSEAYRLAFDKLLSGNTELSYTTILELDRMYRLILDECIQSLQTPANDTNTSEVTNRQRKRWMCEDGLHSRLVRLHRPFMTQYETSRKACVESATLLLQIHRRIAIVSRNVWFIYVHCLSAAICLFVDFFRAIDHDRPTEEIEEKRANLAISLDVFGHTDQVRSPSLRVVVQTGYAILRGLFEASDLRRTTRAAQALMGRKGGKEQPPVESFAAVLQRLTRQLSIDAQTTKQIEPIRVATGVTASAAALSSSSQFGATGASDQQPAASAAAPFISNGFGGSGRAPVYEPSPYNFNVPVDLSYVNGGEAYMPNEFFRDVGLTPGTIGFNLDYLSSGGGGGDANMQPVDAAMGATAPSGTGPAAYDPLQGTNGMYDWPAFAAGEATSEQGKLAASALMDQLATGMW</sequence>
<dbReference type="GO" id="GO:0005634">
    <property type="term" value="C:nucleus"/>
    <property type="evidence" value="ECO:0007669"/>
    <property type="project" value="UniProtKB-SubCell"/>
</dbReference>
<feature type="region of interest" description="Disordered" evidence="3">
    <location>
        <begin position="248"/>
        <end position="278"/>
    </location>
</feature>
<feature type="compositionally biased region" description="Polar residues" evidence="3">
    <location>
        <begin position="24"/>
        <end position="45"/>
    </location>
</feature>
<dbReference type="PANTHER" id="PTHR31001:SF90">
    <property type="entry name" value="CENTROMERE DNA-BINDING PROTEIN COMPLEX CBF3 SUBUNIT B"/>
    <property type="match status" value="1"/>
</dbReference>
<comment type="subcellular location">
    <subcellularLocation>
        <location evidence="1">Nucleus</location>
    </subcellularLocation>
</comment>
<evidence type="ECO:0008006" key="6">
    <source>
        <dbReference type="Google" id="ProtNLM"/>
    </source>
</evidence>
<keyword evidence="2" id="KW-0539">Nucleus</keyword>